<evidence type="ECO:0000256" key="1">
    <source>
        <dbReference type="SAM" id="Phobius"/>
    </source>
</evidence>
<dbReference type="Proteomes" id="UP001177023">
    <property type="component" value="Unassembled WGS sequence"/>
</dbReference>
<protein>
    <submittedName>
        <fullName evidence="2">Uncharacterized protein</fullName>
    </submittedName>
</protein>
<keyword evidence="1" id="KW-0812">Transmembrane</keyword>
<organism evidence="2 3">
    <name type="scientific">Mesorhabditis spiculigera</name>
    <dbReference type="NCBI Taxonomy" id="96644"/>
    <lineage>
        <taxon>Eukaryota</taxon>
        <taxon>Metazoa</taxon>
        <taxon>Ecdysozoa</taxon>
        <taxon>Nematoda</taxon>
        <taxon>Chromadorea</taxon>
        <taxon>Rhabditida</taxon>
        <taxon>Rhabditina</taxon>
        <taxon>Rhabditomorpha</taxon>
        <taxon>Rhabditoidea</taxon>
        <taxon>Rhabditidae</taxon>
        <taxon>Mesorhabditinae</taxon>
        <taxon>Mesorhabditis</taxon>
    </lineage>
</organism>
<keyword evidence="1" id="KW-0472">Membrane</keyword>
<proteinExistence type="predicted"/>
<dbReference type="AlphaFoldDB" id="A0AA36CFW6"/>
<keyword evidence="1" id="KW-1133">Transmembrane helix</keyword>
<dbReference type="EMBL" id="CATQJA010001471">
    <property type="protein sequence ID" value="CAJ0567350.1"/>
    <property type="molecule type" value="Genomic_DNA"/>
</dbReference>
<accession>A0AA36CFW6</accession>
<evidence type="ECO:0000313" key="2">
    <source>
        <dbReference type="EMBL" id="CAJ0567350.1"/>
    </source>
</evidence>
<reference evidence="2" key="1">
    <citation type="submission" date="2023-06" db="EMBL/GenBank/DDBJ databases">
        <authorList>
            <person name="Delattre M."/>
        </authorList>
    </citation>
    <scope>NUCLEOTIDE SEQUENCE</scope>
    <source>
        <strain evidence="2">AF72</strain>
    </source>
</reference>
<evidence type="ECO:0000313" key="3">
    <source>
        <dbReference type="Proteomes" id="UP001177023"/>
    </source>
</evidence>
<feature type="non-terminal residue" evidence="2">
    <location>
        <position position="115"/>
    </location>
</feature>
<keyword evidence="3" id="KW-1185">Reference proteome</keyword>
<feature type="transmembrane region" description="Helical" evidence="1">
    <location>
        <begin position="22"/>
        <end position="44"/>
    </location>
</feature>
<gene>
    <name evidence="2" type="ORF">MSPICULIGERA_LOCUS5903</name>
</gene>
<comment type="caution">
    <text evidence="2">The sequence shown here is derived from an EMBL/GenBank/DDBJ whole genome shotgun (WGS) entry which is preliminary data.</text>
</comment>
<sequence length="115" mass="13104">MLFRGCAGYQALNDYFPFANQWYIFIVDQVAGCLTFAFQALTIYKYRKQNDGQSSKGERVLLITLFFATFEDLFANDISLIVTIFLLPTTRANMLYIIMALLSFSRQIMANLGVG</sequence>
<name>A0AA36CFW6_9BILA</name>